<dbReference type="Proteomes" id="UP001183604">
    <property type="component" value="Unassembled WGS sequence"/>
</dbReference>
<dbReference type="Proteomes" id="UP001145799">
    <property type="component" value="Unassembled WGS sequence"/>
</dbReference>
<sequence>MFTTFAKRALIVCAAMTAIVIGASGQAQAANAYLILSDRDGRQLGTMTHFDAETDTFRVCDTQSDGYAVTGVLYRVGGSGDLLKISDGSDAGCNSASYNIRSGYTYYMDLSWDGNFDIWRRIQITE</sequence>
<dbReference type="AlphaFoldDB" id="A0A9X3PMY3"/>
<evidence type="ECO:0000313" key="3">
    <source>
        <dbReference type="EMBL" id="MDR7337425.1"/>
    </source>
</evidence>
<evidence type="ECO:0000313" key="4">
    <source>
        <dbReference type="Proteomes" id="UP001145799"/>
    </source>
</evidence>
<accession>A0A9X3PMY3</accession>
<keyword evidence="5" id="KW-1185">Reference proteome</keyword>
<reference evidence="3 5" key="2">
    <citation type="submission" date="2023-07" db="EMBL/GenBank/DDBJ databases">
        <title>Sequencing the genomes of 1000 actinobacteria strains.</title>
        <authorList>
            <person name="Klenk H.-P."/>
        </authorList>
    </citation>
    <scope>NUCLEOTIDE SEQUENCE [LARGE SCALE GENOMIC DNA]</scope>
    <source>
        <strain evidence="3 5">DSM 44724</strain>
    </source>
</reference>
<feature type="chain" id="PRO_5040970391" evidence="1">
    <location>
        <begin position="30"/>
        <end position="126"/>
    </location>
</feature>
<name>A0A9X3PMY3_9ACTN</name>
<evidence type="ECO:0000313" key="5">
    <source>
        <dbReference type="Proteomes" id="UP001183604"/>
    </source>
</evidence>
<dbReference type="EMBL" id="JAPZVQ010000019">
    <property type="protein sequence ID" value="MDA1387792.1"/>
    <property type="molecule type" value="Genomic_DNA"/>
</dbReference>
<dbReference type="RefSeq" id="WP_270124286.1">
    <property type="nucleotide sequence ID" value="NZ_BAAAOM010000002.1"/>
</dbReference>
<evidence type="ECO:0000313" key="2">
    <source>
        <dbReference type="EMBL" id="MDA1387792.1"/>
    </source>
</evidence>
<dbReference type="EMBL" id="JAVDYD010000001">
    <property type="protein sequence ID" value="MDR7337425.1"/>
    <property type="molecule type" value="Genomic_DNA"/>
</dbReference>
<keyword evidence="1" id="KW-0732">Signal</keyword>
<gene>
    <name evidence="3" type="ORF">J2S69_001144</name>
    <name evidence="2" type="ORF">O2L01_22560</name>
</gene>
<comment type="caution">
    <text evidence="2">The sequence shown here is derived from an EMBL/GenBank/DDBJ whole genome shotgun (WGS) entry which is preliminary data.</text>
</comment>
<protein>
    <submittedName>
        <fullName evidence="2">Uncharacterized protein</fullName>
    </submittedName>
</protein>
<reference evidence="2" key="1">
    <citation type="submission" date="2022-12" db="EMBL/GenBank/DDBJ databases">
        <title>Gycomyces niveus sp.nov., a novel actinomycete isolated from soil in Shouguang.</title>
        <authorList>
            <person name="Yang X."/>
        </authorList>
    </citation>
    <scope>NUCLEOTIDE SEQUENCE</scope>
    <source>
        <strain evidence="2">DSM 44724</strain>
    </source>
</reference>
<proteinExistence type="predicted"/>
<evidence type="ECO:0000256" key="1">
    <source>
        <dbReference type="SAM" id="SignalP"/>
    </source>
</evidence>
<feature type="signal peptide" evidence="1">
    <location>
        <begin position="1"/>
        <end position="29"/>
    </location>
</feature>
<organism evidence="2 4">
    <name type="scientific">Glycomyces lechevalierae</name>
    <dbReference type="NCBI Taxonomy" id="256034"/>
    <lineage>
        <taxon>Bacteria</taxon>
        <taxon>Bacillati</taxon>
        <taxon>Actinomycetota</taxon>
        <taxon>Actinomycetes</taxon>
        <taxon>Glycomycetales</taxon>
        <taxon>Glycomycetaceae</taxon>
        <taxon>Glycomyces</taxon>
    </lineage>
</organism>